<protein>
    <recommendedName>
        <fullName evidence="6">Mutator family transposase</fullName>
    </recommendedName>
</protein>
<evidence type="ECO:0000256" key="1">
    <source>
        <dbReference type="ARBA" id="ARBA00002190"/>
    </source>
</evidence>
<reference evidence="8" key="2">
    <citation type="submission" date="2014-07" db="EMBL/GenBank/DDBJ databases">
        <authorList>
            <person name="Wibberg Daniel"/>
        </authorList>
    </citation>
    <scope>NUCLEOTIDE SEQUENCE</scope>
</reference>
<dbReference type="GO" id="GO:0004803">
    <property type="term" value="F:transposase activity"/>
    <property type="evidence" value="ECO:0007669"/>
    <property type="project" value="UniProtKB-UniRule"/>
</dbReference>
<dbReference type="GO" id="GO:0006313">
    <property type="term" value="P:DNA transposition"/>
    <property type="evidence" value="ECO:0007669"/>
    <property type="project" value="UniProtKB-UniRule"/>
</dbReference>
<sequence>MTQGKNNTDLTELLLKCMAEPDPMLSMLEWLCAQLMEAEVSGLVGAEKNAHNPSRSDYRCGYRPRRLDTRVGTMYLMVPKLRSHGYIPFFVTERKRSEAALVQVIQEAFVQGVSTRKMEKLAHSLGIENLSRSQVSEMTKGLNEQVQEFRNRSLTDTRYPVIWTDALYEKVRMDGRVVSMAVMVVCGVNEQGHRDILAVEPMLDESKESYSQLFQSLLDRGLKTPLLVVSGANKGLIAAIRESFPGASWQRCKVHFMRNILAHIPQKEKESFAVQLKEIWLAPSVQLARQRAKQLSEQYGKRFPKAIELLEDGLEDSLAFYAFPELDARKISSTNMLERLNKEIRRRTNVVGIFPNKDSYLRLVTTYLMEYAEDWSVSRAYLNPKSIQTLLLSAA</sequence>
<evidence type="ECO:0000256" key="6">
    <source>
        <dbReference type="RuleBase" id="RU365089"/>
    </source>
</evidence>
<dbReference type="Proteomes" id="UP000032431">
    <property type="component" value="Chromosome I"/>
</dbReference>
<dbReference type="KEGG" id="ccel:CCDG5_1354"/>
<reference evidence="9" key="1">
    <citation type="submission" date="2014-07" db="EMBL/GenBank/DDBJ databases">
        <authorList>
            <person name="Wibberg D."/>
        </authorList>
    </citation>
    <scope>NUCLEOTIDE SEQUENCE [LARGE SCALE GENOMIC DNA]</scope>
    <source>
        <strain evidence="9">DG5</strain>
    </source>
</reference>
<keyword evidence="5 6" id="KW-0233">DNA recombination</keyword>
<dbReference type="EMBL" id="LM995447">
    <property type="protein sequence ID" value="CDZ24468.1"/>
    <property type="molecule type" value="Genomic_DNA"/>
</dbReference>
<evidence type="ECO:0000256" key="4">
    <source>
        <dbReference type="ARBA" id="ARBA00023125"/>
    </source>
</evidence>
<evidence type="ECO:0000256" key="2">
    <source>
        <dbReference type="ARBA" id="ARBA00010961"/>
    </source>
</evidence>
<accession>A0A078KPX0</accession>
<dbReference type="KEGG" id="ccel:CCDG5_1351"/>
<dbReference type="AlphaFoldDB" id="A0A078KPX0"/>
<keyword evidence="6" id="KW-0814">Transposable element</keyword>
<dbReference type="PANTHER" id="PTHR33217:SF7">
    <property type="entry name" value="TRANSPOSASE FOR INSERTION SEQUENCE ELEMENT IS1081"/>
    <property type="match status" value="1"/>
</dbReference>
<organism evidence="8 9">
    <name type="scientific">[Clostridium] cellulosi</name>
    <dbReference type="NCBI Taxonomy" id="29343"/>
    <lineage>
        <taxon>Bacteria</taxon>
        <taxon>Bacillati</taxon>
        <taxon>Bacillota</taxon>
        <taxon>Clostridia</taxon>
        <taxon>Eubacteriales</taxon>
        <taxon>Oscillospiraceae</taxon>
        <taxon>Oscillospiraceae incertae sedis</taxon>
    </lineage>
</organism>
<dbReference type="OrthoDB" id="9779930at2"/>
<comment type="similarity">
    <text evidence="2 6">Belongs to the transposase mutator family.</text>
</comment>
<dbReference type="STRING" id="29343.CCDG5_1351"/>
<evidence type="ECO:0000313" key="9">
    <source>
        <dbReference type="Proteomes" id="UP000032431"/>
    </source>
</evidence>
<dbReference type="GO" id="GO:0003677">
    <property type="term" value="F:DNA binding"/>
    <property type="evidence" value="ECO:0007669"/>
    <property type="project" value="UniProtKB-UniRule"/>
</dbReference>
<keyword evidence="9" id="KW-1185">Reference proteome</keyword>
<dbReference type="EMBL" id="LM995447">
    <property type="protein sequence ID" value="CDZ24465.1"/>
    <property type="molecule type" value="Genomic_DNA"/>
</dbReference>
<keyword evidence="4 6" id="KW-0238">DNA-binding</keyword>
<dbReference type="InterPro" id="IPR001207">
    <property type="entry name" value="Transposase_mutator"/>
</dbReference>
<dbReference type="HOGENOM" id="CLU_036805_8_0_9"/>
<proteinExistence type="inferred from homology"/>
<evidence type="ECO:0000313" key="7">
    <source>
        <dbReference type="EMBL" id="CDZ24465.1"/>
    </source>
</evidence>
<name>A0A078KPX0_9FIRM</name>
<dbReference type="Pfam" id="PF00872">
    <property type="entry name" value="Transposase_mut"/>
    <property type="match status" value="1"/>
</dbReference>
<evidence type="ECO:0000256" key="5">
    <source>
        <dbReference type="ARBA" id="ARBA00023172"/>
    </source>
</evidence>
<evidence type="ECO:0000256" key="3">
    <source>
        <dbReference type="ARBA" id="ARBA00022578"/>
    </source>
</evidence>
<comment type="function">
    <text evidence="1 6">Required for the transposition of the insertion element.</text>
</comment>
<keyword evidence="3 6" id="KW-0815">Transposition</keyword>
<evidence type="ECO:0000313" key="8">
    <source>
        <dbReference type="EMBL" id="CDZ24468.1"/>
    </source>
</evidence>
<dbReference type="PANTHER" id="PTHR33217">
    <property type="entry name" value="TRANSPOSASE FOR INSERTION SEQUENCE ELEMENT IS1081"/>
    <property type="match status" value="1"/>
</dbReference>
<dbReference type="PATRIC" id="fig|29343.3.peg.1423"/>
<dbReference type="NCBIfam" id="NF033543">
    <property type="entry name" value="transpos_IS256"/>
    <property type="match status" value="1"/>
</dbReference>
<gene>
    <name evidence="7" type="ORF">CCDG5_1351</name>
    <name evidence="8" type="ORF">CCDG5_1354</name>
</gene>